<name>A0ABT8HX51_9BACL</name>
<sequence length="133" mass="14642">MAEIKNFAAYVEKVQNRLSELHGIRLDANVIDLVVKETTDLIIKEYLTAPEQPQQPPQPPPQPEQPRSKDITPNLSILSTPFADKPPYARNVWDMQTFDNKVYFGYGNASNYGPSGSVNGACGRCIGLPLPAG</sequence>
<evidence type="ECO:0000313" key="2">
    <source>
        <dbReference type="EMBL" id="MDN4525308.1"/>
    </source>
</evidence>
<organism evidence="2 3">
    <name type="scientific">Fictibacillus fluitans</name>
    <dbReference type="NCBI Taxonomy" id="3058422"/>
    <lineage>
        <taxon>Bacteria</taxon>
        <taxon>Bacillati</taxon>
        <taxon>Bacillota</taxon>
        <taxon>Bacilli</taxon>
        <taxon>Bacillales</taxon>
        <taxon>Fictibacillaceae</taxon>
        <taxon>Fictibacillus</taxon>
    </lineage>
</organism>
<accession>A0ABT8HX51</accession>
<feature type="region of interest" description="Disordered" evidence="1">
    <location>
        <begin position="47"/>
        <end position="76"/>
    </location>
</feature>
<comment type="caution">
    <text evidence="2">The sequence shown here is derived from an EMBL/GenBank/DDBJ whole genome shotgun (WGS) entry which is preliminary data.</text>
</comment>
<protein>
    <submittedName>
        <fullName evidence="2">Uncharacterized protein</fullName>
    </submittedName>
</protein>
<feature type="compositionally biased region" description="Pro residues" evidence="1">
    <location>
        <begin position="53"/>
        <end position="64"/>
    </location>
</feature>
<proteinExistence type="predicted"/>
<keyword evidence="3" id="KW-1185">Reference proteome</keyword>
<dbReference type="EMBL" id="JAUHTR010000006">
    <property type="protein sequence ID" value="MDN4525308.1"/>
    <property type="molecule type" value="Genomic_DNA"/>
</dbReference>
<reference evidence="2" key="1">
    <citation type="submission" date="2023-07" db="EMBL/GenBank/DDBJ databases">
        <title>Fictibacillus sp. isolated from freshwater pond.</title>
        <authorList>
            <person name="Kirdat K."/>
            <person name="Bhat A."/>
            <person name="Mourya A."/>
            <person name="Yadav A."/>
        </authorList>
    </citation>
    <scope>NUCLEOTIDE SEQUENCE</scope>
    <source>
        <strain evidence="2">NE201</strain>
    </source>
</reference>
<gene>
    <name evidence="2" type="ORF">QYB97_12515</name>
</gene>
<dbReference type="RefSeq" id="WP_301166348.1">
    <property type="nucleotide sequence ID" value="NZ_JAUHTR010000006.1"/>
</dbReference>
<evidence type="ECO:0000256" key="1">
    <source>
        <dbReference type="SAM" id="MobiDB-lite"/>
    </source>
</evidence>
<dbReference type="Proteomes" id="UP001172721">
    <property type="component" value="Unassembled WGS sequence"/>
</dbReference>
<evidence type="ECO:0000313" key="3">
    <source>
        <dbReference type="Proteomes" id="UP001172721"/>
    </source>
</evidence>